<dbReference type="GO" id="GO:0042147">
    <property type="term" value="P:retrograde transport, endosome to Golgi"/>
    <property type="evidence" value="ECO:0007669"/>
    <property type="project" value="InterPro"/>
</dbReference>
<dbReference type="AlphaFoldDB" id="A0A914VCF5"/>
<keyword evidence="1" id="KW-1185">Reference proteome</keyword>
<dbReference type="Proteomes" id="UP000887566">
    <property type="component" value="Unplaced"/>
</dbReference>
<dbReference type="WBParaSite" id="PSAMB.scaffold18155size985.g37510.t1">
    <property type="protein sequence ID" value="PSAMB.scaffold18155size985.g37510.t1"/>
    <property type="gene ID" value="PSAMB.scaffold18155size985.g37510"/>
</dbReference>
<accession>A0A914VCF5</accession>
<protein>
    <submittedName>
        <fullName evidence="2">Spindle pole body component</fullName>
    </submittedName>
</protein>
<proteinExistence type="predicted"/>
<name>A0A914VCF5_9BILA</name>
<reference evidence="2" key="1">
    <citation type="submission" date="2022-11" db="UniProtKB">
        <authorList>
            <consortium name="WormBaseParasite"/>
        </authorList>
    </citation>
    <scope>IDENTIFICATION</scope>
</reference>
<organism evidence="1 2">
    <name type="scientific">Plectus sambesii</name>
    <dbReference type="NCBI Taxonomy" id="2011161"/>
    <lineage>
        <taxon>Eukaryota</taxon>
        <taxon>Metazoa</taxon>
        <taxon>Ecdysozoa</taxon>
        <taxon>Nematoda</taxon>
        <taxon>Chromadorea</taxon>
        <taxon>Plectida</taxon>
        <taxon>Plectina</taxon>
        <taxon>Plectoidea</taxon>
        <taxon>Plectidae</taxon>
        <taxon>Plectus</taxon>
    </lineage>
</organism>
<dbReference type="GO" id="GO:1990745">
    <property type="term" value="C:EARP complex"/>
    <property type="evidence" value="ECO:0007669"/>
    <property type="project" value="InterPro"/>
</dbReference>
<evidence type="ECO:0000313" key="1">
    <source>
        <dbReference type="Proteomes" id="UP000887566"/>
    </source>
</evidence>
<dbReference type="GO" id="GO:0000149">
    <property type="term" value="F:SNARE binding"/>
    <property type="evidence" value="ECO:0007669"/>
    <property type="project" value="TreeGrafter"/>
</dbReference>
<dbReference type="PANTHER" id="PTHR13258:SF0">
    <property type="entry name" value="SYNDETIN"/>
    <property type="match status" value="1"/>
</dbReference>
<dbReference type="GO" id="GO:0032456">
    <property type="term" value="P:endocytic recycling"/>
    <property type="evidence" value="ECO:0007669"/>
    <property type="project" value="InterPro"/>
</dbReference>
<evidence type="ECO:0000313" key="2">
    <source>
        <dbReference type="WBParaSite" id="PSAMB.scaffold18155size985.g37510.t1"/>
    </source>
</evidence>
<sequence>EVSSEKLTDCLRELGLVLCKILSTYHAILRYHIEEDERLECGSQADEVTGQIQRSMRENLHTVCQSAVEKITVLLQRHDLTAFKFDNFLEIIGLANRFEKFGRRYFGNGCEAIASTIESQTASYFRRYHLDRLDELRMFLESEAWALCPVQSGFNVFELQEFGFLKRTNPEDDYDSPEDHEKVPDELNYELMPVDAHNPFEGVERLASELEVRMIVEGYAFSD</sequence>
<dbReference type="GO" id="GO:0005829">
    <property type="term" value="C:cytosol"/>
    <property type="evidence" value="ECO:0007669"/>
    <property type="project" value="GOC"/>
</dbReference>
<dbReference type="PANTHER" id="PTHR13258">
    <property type="entry name" value="SYNDETIN"/>
    <property type="match status" value="1"/>
</dbReference>
<dbReference type="InterPro" id="IPR040047">
    <property type="entry name" value="VPS50"/>
</dbReference>